<sequence>MEAQLIVLGFVGLIILIITVMEIYNRLKLRAMVKSQWGTFPSSRFFDKEESLKEAWSQARKYRNYDSEIDDITWYDLDGFALFERINGTYSSIGSEALYQRLRNFNFSKESHDRLEKLIDYYQQNPTIREELQFHFACLGKQDKNNVESYLSETRSQELPKTKLYLFCGLLPILLLIVVLVFPTSLSILLLLGSILFNVIYYQVKKAKLQRELTCMGYLVQTVACAKKIAKIKTPFQEELTKNLRPLAAMTKFGISFRMKSNSDAELMFDYFAMIFMLPFISYNFVLEKLKNYELQAKEMWRLLGELEVAAAVLNFRMVMPDTSQPVFSEEIQVLGEEVYHPLLTEPVPNEVNWTKNTLVTGSNASGKSTYVKSVAISCILSATIHTALATHFQLPFGHILTSMAVEDDIFEGDSYFIAEIKSVKRVLDLAETTVPCLCFIDEILKGTNTIERIAASSSMVHWLDAYPSLAFVATHDIELTEILKGSCDNVHFEEQVTKEQGVTFDYQLRQGPSTTRNAIQLLDVLNYPQSIVEQAKKEADYFDQHRSWQIIE</sequence>
<evidence type="ECO:0000313" key="7">
    <source>
        <dbReference type="Proteomes" id="UP000067523"/>
    </source>
</evidence>
<protein>
    <submittedName>
        <fullName evidence="6">DNA mismatch repair protein MutS</fullName>
    </submittedName>
</protein>
<keyword evidence="4" id="KW-0812">Transmembrane</keyword>
<evidence type="ECO:0000256" key="2">
    <source>
        <dbReference type="ARBA" id="ARBA00022840"/>
    </source>
</evidence>
<dbReference type="STRING" id="118060.ATZ35_08135"/>
<gene>
    <name evidence="6" type="ORF">ATZ35_08135</name>
</gene>
<feature type="transmembrane region" description="Helical" evidence="4">
    <location>
        <begin position="6"/>
        <end position="24"/>
    </location>
</feature>
<feature type="transmembrane region" description="Helical" evidence="4">
    <location>
        <begin position="188"/>
        <end position="204"/>
    </location>
</feature>
<dbReference type="SUPFAM" id="SSF52540">
    <property type="entry name" value="P-loop containing nucleoside triphosphate hydrolases"/>
    <property type="match status" value="1"/>
</dbReference>
<evidence type="ECO:0000256" key="3">
    <source>
        <dbReference type="ARBA" id="ARBA00023125"/>
    </source>
</evidence>
<evidence type="ECO:0000256" key="1">
    <source>
        <dbReference type="ARBA" id="ARBA00022741"/>
    </source>
</evidence>
<keyword evidence="2" id="KW-0067">ATP-binding</keyword>
<evidence type="ECO:0000313" key="6">
    <source>
        <dbReference type="EMBL" id="ALS37127.1"/>
    </source>
</evidence>
<keyword evidence="4" id="KW-0472">Membrane</keyword>
<feature type="transmembrane region" description="Helical" evidence="4">
    <location>
        <begin position="164"/>
        <end position="182"/>
    </location>
</feature>
<evidence type="ECO:0000256" key="4">
    <source>
        <dbReference type="SAM" id="Phobius"/>
    </source>
</evidence>
<dbReference type="SMART" id="SM00534">
    <property type="entry name" value="MUTSac"/>
    <property type="match status" value="1"/>
</dbReference>
<dbReference type="GO" id="GO:0140664">
    <property type="term" value="F:ATP-dependent DNA damage sensor activity"/>
    <property type="evidence" value="ECO:0007669"/>
    <property type="project" value="InterPro"/>
</dbReference>
<dbReference type="InterPro" id="IPR000432">
    <property type="entry name" value="DNA_mismatch_repair_MutS_C"/>
</dbReference>
<dbReference type="GO" id="GO:0006298">
    <property type="term" value="P:mismatch repair"/>
    <property type="evidence" value="ECO:0007669"/>
    <property type="project" value="InterPro"/>
</dbReference>
<dbReference type="InterPro" id="IPR027417">
    <property type="entry name" value="P-loop_NTPase"/>
</dbReference>
<proteinExistence type="predicted"/>
<dbReference type="RefSeq" id="WP_208930329.1">
    <property type="nucleotide sequence ID" value="NZ_CP013655.1"/>
</dbReference>
<dbReference type="GO" id="GO:0030983">
    <property type="term" value="F:mismatched DNA binding"/>
    <property type="evidence" value="ECO:0007669"/>
    <property type="project" value="InterPro"/>
</dbReference>
<dbReference type="GO" id="GO:0005829">
    <property type="term" value="C:cytosol"/>
    <property type="evidence" value="ECO:0007669"/>
    <property type="project" value="TreeGrafter"/>
</dbReference>
<dbReference type="AlphaFoldDB" id="A0A0U2X8G9"/>
<reference evidence="7" key="1">
    <citation type="submission" date="2015-12" db="EMBL/GenBank/DDBJ databases">
        <authorList>
            <person name="Lauer A."/>
            <person name="Humrighouse B."/>
            <person name="Loparev V."/>
            <person name="Shewmaker P.L."/>
            <person name="Whitney A.M."/>
            <person name="McLaughlin R.W."/>
        </authorList>
    </citation>
    <scope>NUCLEOTIDE SEQUENCE [LARGE SCALE GENOMIC DNA]</scope>
    <source>
        <strain evidence="7">LMG 26678</strain>
    </source>
</reference>
<dbReference type="KEGG" id="erx:ATZ35_08135"/>
<dbReference type="GO" id="GO:0005524">
    <property type="term" value="F:ATP binding"/>
    <property type="evidence" value="ECO:0007669"/>
    <property type="project" value="UniProtKB-KW"/>
</dbReference>
<keyword evidence="1" id="KW-0547">Nucleotide-binding</keyword>
<dbReference type="Proteomes" id="UP000067523">
    <property type="component" value="Chromosome"/>
</dbReference>
<dbReference type="EMBL" id="CP013655">
    <property type="protein sequence ID" value="ALS37127.1"/>
    <property type="molecule type" value="Genomic_DNA"/>
</dbReference>
<evidence type="ECO:0000259" key="5">
    <source>
        <dbReference type="SMART" id="SM00534"/>
    </source>
</evidence>
<keyword evidence="4" id="KW-1133">Transmembrane helix</keyword>
<accession>A0A0U2X8G9</accession>
<name>A0A0U2X8G9_9ENTE</name>
<dbReference type="PANTHER" id="PTHR11361">
    <property type="entry name" value="DNA MISMATCH REPAIR PROTEIN MUTS FAMILY MEMBER"/>
    <property type="match status" value="1"/>
</dbReference>
<dbReference type="Pfam" id="PF00488">
    <property type="entry name" value="MutS_V"/>
    <property type="match status" value="1"/>
</dbReference>
<keyword evidence="3" id="KW-0238">DNA-binding</keyword>
<feature type="transmembrane region" description="Helical" evidence="4">
    <location>
        <begin position="267"/>
        <end position="286"/>
    </location>
</feature>
<feature type="domain" description="DNA mismatch repair proteins mutS family" evidence="5">
    <location>
        <begin position="355"/>
        <end position="541"/>
    </location>
</feature>
<keyword evidence="7" id="KW-1185">Reference proteome</keyword>
<organism evidence="6 7">
    <name type="scientific">Enterococcus rotai</name>
    <dbReference type="NCBI Taxonomy" id="118060"/>
    <lineage>
        <taxon>Bacteria</taxon>
        <taxon>Bacillati</taxon>
        <taxon>Bacillota</taxon>
        <taxon>Bacilli</taxon>
        <taxon>Lactobacillales</taxon>
        <taxon>Enterococcaceae</taxon>
        <taxon>Enterococcus</taxon>
    </lineage>
</organism>
<dbReference type="Gene3D" id="3.40.50.300">
    <property type="entry name" value="P-loop containing nucleotide triphosphate hydrolases"/>
    <property type="match status" value="1"/>
</dbReference>
<dbReference type="PANTHER" id="PTHR11361:SF152">
    <property type="entry name" value="DNA MISMATCH REPAIR PROTEIN"/>
    <property type="match status" value="1"/>
</dbReference>
<dbReference type="InterPro" id="IPR045076">
    <property type="entry name" value="MutS"/>
</dbReference>